<dbReference type="Proteomes" id="UP000049023">
    <property type="component" value="Unassembled WGS sequence"/>
</dbReference>
<reference evidence="2" key="2">
    <citation type="submission" date="2015-03" db="EMBL/GenBank/DDBJ databases">
        <authorList>
            <consortium name="Pathogen Informatics"/>
            <person name="Murphy D."/>
        </authorList>
    </citation>
    <scope>NUCLEOTIDE SEQUENCE</scope>
    <source>
        <strain evidence="2">N09902308</strain>
    </source>
</reference>
<accession>A0A655AUM5</accession>
<evidence type="ECO:0000313" key="3">
    <source>
        <dbReference type="Proteomes" id="UP000039021"/>
    </source>
</evidence>
<dbReference type="Proteomes" id="UP000039021">
    <property type="component" value="Unassembled WGS sequence"/>
</dbReference>
<name>A0A655AUM5_MYCTX</name>
<dbReference type="AlphaFoldDB" id="A0A655AUM5"/>
<protein>
    <submittedName>
        <fullName evidence="1">Uncharacterized protein</fullName>
    </submittedName>
</protein>
<proteinExistence type="predicted"/>
<reference evidence="3 4" key="1">
    <citation type="submission" date="2015-03" db="EMBL/GenBank/DDBJ databases">
        <authorList>
            <consortium name="Pathogen Informatics"/>
        </authorList>
    </citation>
    <scope>NUCLEOTIDE SEQUENCE [LARGE SCALE GENOMIC DNA]</scope>
    <source>
        <strain evidence="1 4">Bir 187</strain>
        <strain evidence="3">N09902308</strain>
    </source>
</reference>
<evidence type="ECO:0000313" key="2">
    <source>
        <dbReference type="EMBL" id="CPA03724.1"/>
    </source>
</evidence>
<sequence length="53" mass="5437">MPAGFANPVAILARCLLSLIPIEQDSPVCDKMTFRISSATSMGSSGVPGATAR</sequence>
<dbReference type="EMBL" id="CNFU01001863">
    <property type="protein sequence ID" value="CKT83464.1"/>
    <property type="molecule type" value="Genomic_DNA"/>
</dbReference>
<evidence type="ECO:0000313" key="4">
    <source>
        <dbReference type="Proteomes" id="UP000049023"/>
    </source>
</evidence>
<evidence type="ECO:0000313" key="1">
    <source>
        <dbReference type="EMBL" id="CKT83464.1"/>
    </source>
</evidence>
<gene>
    <name evidence="2" type="ORF">ERS007739_04329</name>
    <name evidence="1" type="ORF">ERS027661_04775</name>
</gene>
<dbReference type="EMBL" id="CSBK01002631">
    <property type="protein sequence ID" value="CPA03724.1"/>
    <property type="molecule type" value="Genomic_DNA"/>
</dbReference>
<organism evidence="1 4">
    <name type="scientific">Mycobacterium tuberculosis</name>
    <dbReference type="NCBI Taxonomy" id="1773"/>
    <lineage>
        <taxon>Bacteria</taxon>
        <taxon>Bacillati</taxon>
        <taxon>Actinomycetota</taxon>
        <taxon>Actinomycetes</taxon>
        <taxon>Mycobacteriales</taxon>
        <taxon>Mycobacteriaceae</taxon>
        <taxon>Mycobacterium</taxon>
        <taxon>Mycobacterium tuberculosis complex</taxon>
    </lineage>
</organism>